<dbReference type="RefSeq" id="WP_183330813.1">
    <property type="nucleotide sequence ID" value="NZ_JACHZF010000009.1"/>
</dbReference>
<name>A0A7W5K3I0_9GAMM</name>
<dbReference type="Pfam" id="PF03417">
    <property type="entry name" value="AAT"/>
    <property type="match status" value="1"/>
</dbReference>
<dbReference type="Proteomes" id="UP000553442">
    <property type="component" value="Unassembled WGS sequence"/>
</dbReference>
<keyword evidence="3" id="KW-1185">Reference proteome</keyword>
<comment type="caution">
    <text evidence="2">The sequence shown here is derived from an EMBL/GenBank/DDBJ whole genome shotgun (WGS) entry which is preliminary data.</text>
</comment>
<organism evidence="2 3">
    <name type="scientific">Halomonas campaniensis</name>
    <dbReference type="NCBI Taxonomy" id="213554"/>
    <lineage>
        <taxon>Bacteria</taxon>
        <taxon>Pseudomonadati</taxon>
        <taxon>Pseudomonadota</taxon>
        <taxon>Gammaproteobacteria</taxon>
        <taxon>Oceanospirillales</taxon>
        <taxon>Halomonadaceae</taxon>
        <taxon>Halomonas</taxon>
    </lineage>
</organism>
<feature type="domain" description="Peptidase C45 hydrolase" evidence="1">
    <location>
        <begin position="111"/>
        <end position="320"/>
    </location>
</feature>
<sequence>MSESPSLIGRQRAAGDPRTLGLALGRAGRRAVHEHLLPSADWAAVMDPAHRGHLARMADTTRRHFPAIWAELEGLAEGLGLALESVFAWNCRGDLLASVPDGCTTLVVPGKRPLIAHNEDGLPCLRGHCFLFEARLRQGGGFTAFCYPGSLPGHTLAITRGGLVQAVNNLRLRGVSPDVPRMVLGRAVLDQPGLDEALALLRRHPGSGGFHFTLAAPGGGRIVSLEFGGGEVSVRPVEAPLVHANHALHHRRGLASQVITASSADRQRRGEALIEAGILAPLAILHDRQSAGLPILRLDPEDPDHENTLATAVFEPGPDGVAWRLYDRPDAAPVHAGFHPRHPAG</sequence>
<evidence type="ECO:0000313" key="3">
    <source>
        <dbReference type="Proteomes" id="UP000553442"/>
    </source>
</evidence>
<dbReference type="PANTHER" id="PTHR34180">
    <property type="entry name" value="PEPTIDASE C45"/>
    <property type="match status" value="1"/>
</dbReference>
<dbReference type="InterPro" id="IPR047794">
    <property type="entry name" value="C45_proenzyme-like"/>
</dbReference>
<dbReference type="EMBL" id="JACHZF010000009">
    <property type="protein sequence ID" value="MBB3330707.1"/>
    <property type="molecule type" value="Genomic_DNA"/>
</dbReference>
<dbReference type="PANTHER" id="PTHR34180:SF1">
    <property type="entry name" value="BETA-ALANYL-DOPAMINE_CARCININE HYDROLASE"/>
    <property type="match status" value="1"/>
</dbReference>
<dbReference type="Gene3D" id="3.60.60.10">
    <property type="entry name" value="Penicillin V Acylase, Chain A"/>
    <property type="match status" value="1"/>
</dbReference>
<dbReference type="NCBIfam" id="NF040521">
    <property type="entry name" value="C45_proenzyme"/>
    <property type="match status" value="1"/>
</dbReference>
<dbReference type="InterPro" id="IPR047801">
    <property type="entry name" value="Peptidase_C45"/>
</dbReference>
<dbReference type="InterPro" id="IPR005079">
    <property type="entry name" value="Peptidase_C45_hydrolase"/>
</dbReference>
<evidence type="ECO:0000259" key="1">
    <source>
        <dbReference type="Pfam" id="PF03417"/>
    </source>
</evidence>
<protein>
    <recommendedName>
        <fullName evidence="1">Peptidase C45 hydrolase domain-containing protein</fullName>
    </recommendedName>
</protein>
<dbReference type="AlphaFoldDB" id="A0A7W5K3I0"/>
<proteinExistence type="predicted"/>
<accession>A0A7W5K3I0</accession>
<reference evidence="2 3" key="1">
    <citation type="submission" date="2020-08" db="EMBL/GenBank/DDBJ databases">
        <title>Genomic Encyclopedia of Archaeal and Bacterial Type Strains, Phase II (KMG-II): from individual species to whole genera.</title>
        <authorList>
            <person name="Goeker M."/>
        </authorList>
    </citation>
    <scope>NUCLEOTIDE SEQUENCE [LARGE SCALE GENOMIC DNA]</scope>
    <source>
        <strain evidence="2 3">5AG</strain>
    </source>
</reference>
<gene>
    <name evidence="2" type="ORF">BDK63_001575</name>
</gene>
<evidence type="ECO:0000313" key="2">
    <source>
        <dbReference type="EMBL" id="MBB3330707.1"/>
    </source>
</evidence>